<proteinExistence type="inferred from homology"/>
<feature type="binding site" evidence="8">
    <location>
        <position position="48"/>
    </location>
    <ligand>
        <name>[4Fe-4S] cluster</name>
        <dbReference type="ChEBI" id="CHEBI:49883"/>
        <label>1</label>
    </ligand>
</feature>
<comment type="cofactor">
    <cofactor evidence="8">
        <name>[4Fe-4S] cluster</name>
        <dbReference type="ChEBI" id="CHEBI:49883"/>
    </cofactor>
    <text evidence="8">Binds 2 [4Fe-4S] clusters. One cluster is coordinated with 3 cysteines and an exchangeable S-adenosyl-L-methionine.</text>
</comment>
<dbReference type="GO" id="GO:0005840">
    <property type="term" value="C:ribosome"/>
    <property type="evidence" value="ECO:0007669"/>
    <property type="project" value="UniProtKB-KW"/>
</dbReference>
<dbReference type="GO" id="GO:0103039">
    <property type="term" value="F:protein methylthiotransferase activity"/>
    <property type="evidence" value="ECO:0007669"/>
    <property type="project" value="UniProtKB-EC"/>
</dbReference>
<feature type="binding site" evidence="8">
    <location>
        <position position="11"/>
    </location>
    <ligand>
        <name>[4Fe-4S] cluster</name>
        <dbReference type="ChEBI" id="CHEBI:49883"/>
        <label>1</label>
    </ligand>
</feature>
<keyword evidence="6 8" id="KW-0408">Iron</keyword>
<dbReference type="PROSITE" id="PS01278">
    <property type="entry name" value="MTTASE_RADICAL"/>
    <property type="match status" value="1"/>
</dbReference>
<dbReference type="InterPro" id="IPR038135">
    <property type="entry name" value="Methylthiotransferase_N_sf"/>
</dbReference>
<feature type="binding site" evidence="8">
    <location>
        <position position="155"/>
    </location>
    <ligand>
        <name>[4Fe-4S] cluster</name>
        <dbReference type="ChEBI" id="CHEBI:49883"/>
        <label>2</label>
        <note>4Fe-4S-S-AdoMet</note>
    </ligand>
</feature>
<comment type="similarity">
    <text evidence="8">Belongs to the methylthiotransferase family. RimO subfamily.</text>
</comment>
<dbReference type="EC" id="2.8.4.4" evidence="8"/>
<dbReference type="GO" id="GO:0006400">
    <property type="term" value="P:tRNA modification"/>
    <property type="evidence" value="ECO:0007669"/>
    <property type="project" value="InterPro"/>
</dbReference>
<organism evidence="12 13">
    <name type="scientific">Thermotomaculum hydrothermale</name>
    <dbReference type="NCBI Taxonomy" id="981385"/>
    <lineage>
        <taxon>Bacteria</taxon>
        <taxon>Pseudomonadati</taxon>
        <taxon>Acidobacteriota</taxon>
        <taxon>Holophagae</taxon>
        <taxon>Thermotomaculales</taxon>
        <taxon>Thermotomaculaceae</taxon>
        <taxon>Thermotomaculum</taxon>
    </lineage>
</organism>
<dbReference type="FunFam" id="3.80.30.20:FF:000001">
    <property type="entry name" value="tRNA-2-methylthio-N(6)-dimethylallyladenosine synthase 2"/>
    <property type="match status" value="1"/>
</dbReference>
<dbReference type="SFLD" id="SFLDG01061">
    <property type="entry name" value="methylthiotransferase"/>
    <property type="match status" value="1"/>
</dbReference>
<evidence type="ECO:0000256" key="7">
    <source>
        <dbReference type="ARBA" id="ARBA00023014"/>
    </source>
</evidence>
<keyword evidence="5 8" id="KW-0479">Metal-binding</keyword>
<evidence type="ECO:0000256" key="1">
    <source>
        <dbReference type="ARBA" id="ARBA00022485"/>
    </source>
</evidence>
<keyword evidence="12" id="KW-0687">Ribonucleoprotein</keyword>
<dbReference type="PROSITE" id="PS50926">
    <property type="entry name" value="TRAM"/>
    <property type="match status" value="1"/>
</dbReference>
<feature type="binding site" evidence="8">
    <location>
        <position position="82"/>
    </location>
    <ligand>
        <name>[4Fe-4S] cluster</name>
        <dbReference type="ChEBI" id="CHEBI:49883"/>
        <label>1</label>
    </ligand>
</feature>
<dbReference type="PROSITE" id="PS51918">
    <property type="entry name" value="RADICAL_SAM"/>
    <property type="match status" value="1"/>
</dbReference>
<dbReference type="InterPro" id="IPR005839">
    <property type="entry name" value="Methylthiotransferase"/>
</dbReference>
<dbReference type="InterPro" id="IPR007197">
    <property type="entry name" value="rSAM"/>
</dbReference>
<name>A0A7R6PTJ2_9BACT</name>
<keyword evidence="13" id="KW-1185">Reference proteome</keyword>
<dbReference type="HAMAP" id="MF_01865">
    <property type="entry name" value="MTTase_RimO"/>
    <property type="match status" value="1"/>
</dbReference>
<evidence type="ECO:0000256" key="5">
    <source>
        <dbReference type="ARBA" id="ARBA00022723"/>
    </source>
</evidence>
<gene>
    <name evidence="8" type="primary">rimO</name>
    <name evidence="12" type="ORF">TTHT_0817</name>
</gene>
<feature type="domain" description="Radical SAM core" evidence="11">
    <location>
        <begin position="137"/>
        <end position="368"/>
    </location>
</feature>
<evidence type="ECO:0000256" key="6">
    <source>
        <dbReference type="ARBA" id="ARBA00023004"/>
    </source>
</evidence>
<dbReference type="KEGG" id="thyd:TTHT_0817"/>
<comment type="subcellular location">
    <subcellularLocation>
        <location evidence="8">Cytoplasm</location>
    </subcellularLocation>
</comment>
<dbReference type="Gene3D" id="2.40.50.140">
    <property type="entry name" value="Nucleic acid-binding proteins"/>
    <property type="match status" value="1"/>
</dbReference>
<dbReference type="InterPro" id="IPR058240">
    <property type="entry name" value="rSAM_sf"/>
</dbReference>
<dbReference type="InterPro" id="IPR023404">
    <property type="entry name" value="rSAM_horseshoe"/>
</dbReference>
<dbReference type="PANTHER" id="PTHR43837">
    <property type="entry name" value="RIBOSOMAL PROTEIN S12 METHYLTHIOTRANSFERASE RIMO"/>
    <property type="match status" value="1"/>
</dbReference>
<evidence type="ECO:0000259" key="10">
    <source>
        <dbReference type="PROSITE" id="PS51449"/>
    </source>
</evidence>
<evidence type="ECO:0000256" key="8">
    <source>
        <dbReference type="HAMAP-Rule" id="MF_01865"/>
    </source>
</evidence>
<comment type="function">
    <text evidence="8">Catalyzes the methylthiolation of an aspartic acid residue of ribosomal protein uS12.</text>
</comment>
<dbReference type="InterPro" id="IPR012340">
    <property type="entry name" value="NA-bd_OB-fold"/>
</dbReference>
<dbReference type="Pfam" id="PF04055">
    <property type="entry name" value="Radical_SAM"/>
    <property type="match status" value="1"/>
</dbReference>
<comment type="catalytic activity">
    <reaction evidence="8">
        <text>L-aspartate(89)-[ribosomal protein uS12]-hydrogen + (sulfur carrier)-SH + AH2 + 2 S-adenosyl-L-methionine = 3-methylsulfanyl-L-aspartate(89)-[ribosomal protein uS12]-hydrogen + (sulfur carrier)-H + 5'-deoxyadenosine + L-methionine + A + S-adenosyl-L-homocysteine + 2 H(+)</text>
        <dbReference type="Rhea" id="RHEA:37087"/>
        <dbReference type="Rhea" id="RHEA-COMP:10460"/>
        <dbReference type="Rhea" id="RHEA-COMP:10461"/>
        <dbReference type="Rhea" id="RHEA-COMP:14737"/>
        <dbReference type="Rhea" id="RHEA-COMP:14739"/>
        <dbReference type="ChEBI" id="CHEBI:13193"/>
        <dbReference type="ChEBI" id="CHEBI:15378"/>
        <dbReference type="ChEBI" id="CHEBI:17319"/>
        <dbReference type="ChEBI" id="CHEBI:17499"/>
        <dbReference type="ChEBI" id="CHEBI:29917"/>
        <dbReference type="ChEBI" id="CHEBI:29961"/>
        <dbReference type="ChEBI" id="CHEBI:57844"/>
        <dbReference type="ChEBI" id="CHEBI:57856"/>
        <dbReference type="ChEBI" id="CHEBI:59789"/>
        <dbReference type="ChEBI" id="CHEBI:64428"/>
        <dbReference type="ChEBI" id="CHEBI:73599"/>
        <dbReference type="EC" id="2.8.4.4"/>
    </reaction>
</comment>
<dbReference type="InterPro" id="IPR006638">
    <property type="entry name" value="Elp3/MiaA/NifB-like_rSAM"/>
</dbReference>
<evidence type="ECO:0000259" key="9">
    <source>
        <dbReference type="PROSITE" id="PS50926"/>
    </source>
</evidence>
<accession>A0A7R6PTJ2</accession>
<dbReference type="AlphaFoldDB" id="A0A7R6PTJ2"/>
<dbReference type="NCBIfam" id="TIGR01125">
    <property type="entry name" value="30S ribosomal protein S12 methylthiotransferase RimO"/>
    <property type="match status" value="1"/>
</dbReference>
<feature type="binding site" evidence="8">
    <location>
        <position position="151"/>
    </location>
    <ligand>
        <name>[4Fe-4S] cluster</name>
        <dbReference type="ChEBI" id="CHEBI:49883"/>
        <label>2</label>
        <note>4Fe-4S-S-AdoMet</note>
    </ligand>
</feature>
<feature type="domain" description="MTTase N-terminal" evidence="10">
    <location>
        <begin position="2"/>
        <end position="119"/>
    </location>
</feature>
<dbReference type="InterPro" id="IPR020612">
    <property type="entry name" value="Methylthiotransferase_CS"/>
</dbReference>
<evidence type="ECO:0000256" key="2">
    <source>
        <dbReference type="ARBA" id="ARBA00022490"/>
    </source>
</evidence>
<keyword evidence="12" id="KW-0689">Ribosomal protein</keyword>
<dbReference type="GO" id="GO:0046872">
    <property type="term" value="F:metal ion binding"/>
    <property type="evidence" value="ECO:0007669"/>
    <property type="project" value="UniProtKB-KW"/>
</dbReference>
<dbReference type="Pfam" id="PF18693">
    <property type="entry name" value="TRAM_2"/>
    <property type="match status" value="1"/>
</dbReference>
<evidence type="ECO:0000313" key="13">
    <source>
        <dbReference type="Proteomes" id="UP000595564"/>
    </source>
</evidence>
<keyword evidence="4 8" id="KW-0949">S-adenosyl-L-methionine</keyword>
<keyword evidence="3 8" id="KW-0808">Transferase</keyword>
<evidence type="ECO:0000259" key="11">
    <source>
        <dbReference type="PROSITE" id="PS51918"/>
    </source>
</evidence>
<dbReference type="SFLD" id="SFLDS00029">
    <property type="entry name" value="Radical_SAM"/>
    <property type="match status" value="1"/>
</dbReference>
<sequence>MPKFIFITLGCPKNTVDSEVMAGCLLERGFEPVATLDEYVDYAIVNTCGFILPAKEESIDRILELAEYKQQGKIGKLVVAGCLVQRYINDLKKEIPEIDYFVSLDDIEQIVDILENNKDSQFKMPQYVYSEKSPRILSNSVYEYVKISEGCNHSCSFCAIPGIRGRLRSRSIDSIVNEVKNLVDNGYKEIILISQDSTMYGADLGMKDGLAKLLEQLDKIEGDFWIRVMYLFPGEITDYLLKVMANSEKICNYIDIPLQHASKRILKSMRRPGDGKEYLKLIDKIRDIFNDDVFIRTALIVGYPDETEEEFYELKSFVEKAKFNHLGVFTYSHEEDTPAFSLNDNVSEDTKVKRMNEIMEMQKEISYNINKLFEGRTLDVVVEGYYEETEYLLKGRHKGQAPDIDGVTLINEGFADVGDFKRVLIEKAMYYDILGKIL</sequence>
<protein>
    <recommendedName>
        <fullName evidence="8">Ribosomal protein uS12 methylthiotransferase RimO</fullName>
        <shortName evidence="8">uS12 MTTase</shortName>
        <shortName evidence="8">uS12 methylthiotransferase</shortName>
        <ecNumber evidence="8">2.8.4.4</ecNumber>
    </recommendedName>
    <alternativeName>
        <fullName evidence="8">Ribosomal protein uS12 (aspartate-C(3))-methylthiotransferase</fullName>
    </alternativeName>
    <alternativeName>
        <fullName evidence="8">Ribosome maturation factor RimO</fullName>
    </alternativeName>
</protein>
<dbReference type="Gene3D" id="3.80.30.20">
    <property type="entry name" value="tm_1862 like domain"/>
    <property type="match status" value="1"/>
</dbReference>
<dbReference type="GO" id="GO:0051539">
    <property type="term" value="F:4 iron, 4 sulfur cluster binding"/>
    <property type="evidence" value="ECO:0007669"/>
    <property type="project" value="UniProtKB-UniRule"/>
</dbReference>
<dbReference type="Gene3D" id="3.40.50.12160">
    <property type="entry name" value="Methylthiotransferase, N-terminal domain"/>
    <property type="match status" value="1"/>
</dbReference>
<dbReference type="InterPro" id="IPR005840">
    <property type="entry name" value="Ribosomal_uS12_MeSTrfase_RimO"/>
</dbReference>
<evidence type="ECO:0000256" key="4">
    <source>
        <dbReference type="ARBA" id="ARBA00022691"/>
    </source>
</evidence>
<dbReference type="Proteomes" id="UP000595564">
    <property type="component" value="Chromosome"/>
</dbReference>
<dbReference type="PANTHER" id="PTHR43837:SF1">
    <property type="entry name" value="RIBOSOMAL PROTEIN US12 METHYLTHIOTRANSFERASE RIMO"/>
    <property type="match status" value="1"/>
</dbReference>
<dbReference type="Pfam" id="PF00919">
    <property type="entry name" value="UPF0004"/>
    <property type="match status" value="1"/>
</dbReference>
<dbReference type="SFLD" id="SFLDF00274">
    <property type="entry name" value="ribosomal_protein_S12_methylth"/>
    <property type="match status" value="1"/>
</dbReference>
<evidence type="ECO:0000313" key="12">
    <source>
        <dbReference type="EMBL" id="BBB32382.1"/>
    </source>
</evidence>
<dbReference type="InterPro" id="IPR013848">
    <property type="entry name" value="Methylthiotransferase_N"/>
</dbReference>
<keyword evidence="7 8" id="KW-0411">Iron-sulfur</keyword>
<dbReference type="RefSeq" id="WP_201328727.1">
    <property type="nucleotide sequence ID" value="NZ_AP017470.1"/>
</dbReference>
<dbReference type="NCBIfam" id="TIGR00089">
    <property type="entry name" value="MiaB/RimO family radical SAM methylthiotransferase"/>
    <property type="match status" value="1"/>
</dbReference>
<dbReference type="GO" id="GO:0005829">
    <property type="term" value="C:cytosol"/>
    <property type="evidence" value="ECO:0007669"/>
    <property type="project" value="TreeGrafter"/>
</dbReference>
<keyword evidence="1 8" id="KW-0004">4Fe-4S</keyword>
<dbReference type="SFLD" id="SFLDG01082">
    <property type="entry name" value="B12-binding_domain_containing"/>
    <property type="match status" value="1"/>
</dbReference>
<dbReference type="InterPro" id="IPR002792">
    <property type="entry name" value="TRAM_dom"/>
</dbReference>
<dbReference type="GO" id="GO:0035599">
    <property type="term" value="F:aspartic acid methylthiotransferase activity"/>
    <property type="evidence" value="ECO:0007669"/>
    <property type="project" value="TreeGrafter"/>
</dbReference>
<dbReference type="PROSITE" id="PS51449">
    <property type="entry name" value="MTTASE_N"/>
    <property type="match status" value="1"/>
</dbReference>
<keyword evidence="2 8" id="KW-0963">Cytoplasm</keyword>
<feature type="binding site" evidence="8">
    <location>
        <position position="158"/>
    </location>
    <ligand>
        <name>[4Fe-4S] cluster</name>
        <dbReference type="ChEBI" id="CHEBI:49883"/>
        <label>2</label>
        <note>4Fe-4S-S-AdoMet</note>
    </ligand>
</feature>
<evidence type="ECO:0000256" key="3">
    <source>
        <dbReference type="ARBA" id="ARBA00022679"/>
    </source>
</evidence>
<dbReference type="SMART" id="SM00729">
    <property type="entry name" value="Elp3"/>
    <property type="match status" value="1"/>
</dbReference>
<reference evidence="12 13" key="1">
    <citation type="journal article" date="2012" name="Extremophiles">
        <title>Thermotomaculum hydrothermale gen. nov., sp. nov., a novel heterotrophic thermophile within the phylum Acidobacteria from a deep-sea hydrothermal vent chimney in the Southern Okinawa Trough.</title>
        <authorList>
            <person name="Izumi H."/>
            <person name="Nunoura T."/>
            <person name="Miyazaki M."/>
            <person name="Mino S."/>
            <person name="Toki T."/>
            <person name="Takai K."/>
            <person name="Sako Y."/>
            <person name="Sawabe T."/>
            <person name="Nakagawa S."/>
        </authorList>
    </citation>
    <scope>NUCLEOTIDE SEQUENCE [LARGE SCALE GENOMIC DNA]</scope>
    <source>
        <strain evidence="12 13">AC55</strain>
    </source>
</reference>
<dbReference type="EMBL" id="AP017470">
    <property type="protein sequence ID" value="BBB32382.1"/>
    <property type="molecule type" value="Genomic_DNA"/>
</dbReference>
<dbReference type="CDD" id="cd01335">
    <property type="entry name" value="Radical_SAM"/>
    <property type="match status" value="1"/>
</dbReference>
<dbReference type="SUPFAM" id="SSF102114">
    <property type="entry name" value="Radical SAM enzymes"/>
    <property type="match status" value="1"/>
</dbReference>
<feature type="domain" description="TRAM" evidence="9">
    <location>
        <begin position="371"/>
        <end position="438"/>
    </location>
</feature>